<feature type="compositionally biased region" description="Basic and acidic residues" evidence="1">
    <location>
        <begin position="239"/>
        <end position="269"/>
    </location>
</feature>
<organism evidence="3">
    <name type="scientific">Gaeumannomyces tritici (strain R3-111a-1)</name>
    <name type="common">Wheat and barley take-all root rot fungus</name>
    <name type="synonym">Gaeumannomyces graminis var. tritici</name>
    <dbReference type="NCBI Taxonomy" id="644352"/>
    <lineage>
        <taxon>Eukaryota</taxon>
        <taxon>Fungi</taxon>
        <taxon>Dikarya</taxon>
        <taxon>Ascomycota</taxon>
        <taxon>Pezizomycotina</taxon>
        <taxon>Sordariomycetes</taxon>
        <taxon>Sordariomycetidae</taxon>
        <taxon>Magnaporthales</taxon>
        <taxon>Magnaporthaceae</taxon>
        <taxon>Gaeumannomyces</taxon>
    </lineage>
</organism>
<keyword evidence="5" id="KW-1185">Reference proteome</keyword>
<feature type="compositionally biased region" description="Basic and acidic residues" evidence="1">
    <location>
        <begin position="567"/>
        <end position="578"/>
    </location>
</feature>
<dbReference type="GO" id="GO:0005524">
    <property type="term" value="F:ATP binding"/>
    <property type="evidence" value="ECO:0007669"/>
    <property type="project" value="InterPro"/>
</dbReference>
<proteinExistence type="predicted"/>
<dbReference type="Pfam" id="PF00004">
    <property type="entry name" value="AAA"/>
    <property type="match status" value="1"/>
</dbReference>
<feature type="compositionally biased region" description="Polar residues" evidence="1">
    <location>
        <begin position="43"/>
        <end position="68"/>
    </location>
</feature>
<feature type="region of interest" description="Disordered" evidence="1">
    <location>
        <begin position="221"/>
        <end position="270"/>
    </location>
</feature>
<accession>J3PAT7</accession>
<dbReference type="PANTHER" id="PTHR46411:SF2">
    <property type="entry name" value="AAA+ ATPASE DOMAIN-CONTAINING PROTEIN"/>
    <property type="match status" value="1"/>
</dbReference>
<evidence type="ECO:0000313" key="4">
    <source>
        <dbReference type="EnsemblFungi" id="EJT71353"/>
    </source>
</evidence>
<dbReference type="InterPro" id="IPR027417">
    <property type="entry name" value="P-loop_NTPase"/>
</dbReference>
<feature type="compositionally biased region" description="Basic and acidic residues" evidence="1">
    <location>
        <begin position="129"/>
        <end position="138"/>
    </location>
</feature>
<dbReference type="InterPro" id="IPR003593">
    <property type="entry name" value="AAA+_ATPase"/>
</dbReference>
<evidence type="ECO:0000256" key="1">
    <source>
        <dbReference type="SAM" id="MobiDB-lite"/>
    </source>
</evidence>
<feature type="compositionally biased region" description="Basic residues" evidence="1">
    <location>
        <begin position="1165"/>
        <end position="1175"/>
    </location>
</feature>
<feature type="domain" description="AAA+ ATPase" evidence="2">
    <location>
        <begin position="896"/>
        <end position="1023"/>
    </location>
</feature>
<feature type="region of interest" description="Disordered" evidence="1">
    <location>
        <begin position="566"/>
        <end position="591"/>
    </location>
</feature>
<dbReference type="SMART" id="SM00382">
    <property type="entry name" value="AAA"/>
    <property type="match status" value="1"/>
</dbReference>
<dbReference type="InterPro" id="IPR056599">
    <property type="entry name" value="AAA_lid_fung"/>
</dbReference>
<dbReference type="STRING" id="644352.J3PAT7"/>
<dbReference type="RefSeq" id="XP_009226750.1">
    <property type="nucleotide sequence ID" value="XM_009228486.1"/>
</dbReference>
<dbReference type="Gene3D" id="3.40.50.300">
    <property type="entry name" value="P-loop containing nucleotide triphosphate hydrolases"/>
    <property type="match status" value="1"/>
</dbReference>
<feature type="region of interest" description="Disordered" evidence="1">
    <location>
        <begin position="406"/>
        <end position="459"/>
    </location>
</feature>
<reference evidence="4" key="4">
    <citation type="journal article" date="2015" name="G3 (Bethesda)">
        <title>Genome sequences of three phytopathogenic species of the Magnaporthaceae family of fungi.</title>
        <authorList>
            <person name="Okagaki L.H."/>
            <person name="Nunes C.C."/>
            <person name="Sailsbery J."/>
            <person name="Clay B."/>
            <person name="Brown D."/>
            <person name="John T."/>
            <person name="Oh Y."/>
            <person name="Young N."/>
            <person name="Fitzgerald M."/>
            <person name="Haas B.J."/>
            <person name="Zeng Q."/>
            <person name="Young S."/>
            <person name="Adiconis X."/>
            <person name="Fan L."/>
            <person name="Levin J.Z."/>
            <person name="Mitchell T.K."/>
            <person name="Okubara P.A."/>
            <person name="Farman M.L."/>
            <person name="Kohn L.M."/>
            <person name="Birren B."/>
            <person name="Ma L.-J."/>
            <person name="Dean R.A."/>
        </authorList>
    </citation>
    <scope>NUCLEOTIDE SEQUENCE</scope>
    <source>
        <strain evidence="4">R3-111a-1</strain>
    </source>
</reference>
<dbReference type="CDD" id="cd19481">
    <property type="entry name" value="RecA-like_protease"/>
    <property type="match status" value="1"/>
</dbReference>
<feature type="compositionally biased region" description="Acidic residues" evidence="1">
    <location>
        <begin position="1299"/>
        <end position="1313"/>
    </location>
</feature>
<reference evidence="3" key="2">
    <citation type="submission" date="2010-07" db="EMBL/GenBank/DDBJ databases">
        <authorList>
            <consortium name="The Broad Institute Genome Sequencing Platform"/>
            <consortium name="Broad Institute Genome Sequencing Center for Infectious Disease"/>
            <person name="Ma L.-J."/>
            <person name="Dead R."/>
            <person name="Young S."/>
            <person name="Zeng Q."/>
            <person name="Koehrsen M."/>
            <person name="Alvarado L."/>
            <person name="Berlin A."/>
            <person name="Chapman S.B."/>
            <person name="Chen Z."/>
            <person name="Freedman E."/>
            <person name="Gellesch M."/>
            <person name="Goldberg J."/>
            <person name="Griggs A."/>
            <person name="Gujja S."/>
            <person name="Heilman E.R."/>
            <person name="Heiman D."/>
            <person name="Hepburn T."/>
            <person name="Howarth C."/>
            <person name="Jen D."/>
            <person name="Larson L."/>
            <person name="Mehta T."/>
            <person name="Neiman D."/>
            <person name="Pearson M."/>
            <person name="Roberts A."/>
            <person name="Saif S."/>
            <person name="Shea T."/>
            <person name="Shenoy N."/>
            <person name="Sisk P."/>
            <person name="Stolte C."/>
            <person name="Sykes S."/>
            <person name="Walk T."/>
            <person name="White J."/>
            <person name="Yandava C."/>
            <person name="Haas B."/>
            <person name="Nusbaum C."/>
            <person name="Birren B."/>
        </authorList>
    </citation>
    <scope>NUCLEOTIDE SEQUENCE</scope>
    <source>
        <strain evidence="3">R3-111a-1</strain>
    </source>
</reference>
<dbReference type="GO" id="GO:0016887">
    <property type="term" value="F:ATP hydrolysis activity"/>
    <property type="evidence" value="ECO:0007669"/>
    <property type="project" value="InterPro"/>
</dbReference>
<dbReference type="eggNOG" id="KOG0742">
    <property type="taxonomic scope" value="Eukaryota"/>
</dbReference>
<feature type="region of interest" description="Disordered" evidence="1">
    <location>
        <begin position="1135"/>
        <end position="1313"/>
    </location>
</feature>
<dbReference type="PANTHER" id="PTHR46411">
    <property type="entry name" value="FAMILY ATPASE, PUTATIVE-RELATED"/>
    <property type="match status" value="1"/>
</dbReference>
<dbReference type="SUPFAM" id="SSF52540">
    <property type="entry name" value="P-loop containing nucleoside triphosphate hydrolases"/>
    <property type="match status" value="1"/>
</dbReference>
<feature type="compositionally biased region" description="Acidic residues" evidence="1">
    <location>
        <begin position="144"/>
        <end position="154"/>
    </location>
</feature>
<protein>
    <recommendedName>
        <fullName evidence="2">AAA+ ATPase domain-containing protein</fullName>
    </recommendedName>
</protein>
<gene>
    <name evidence="4" type="primary">20351070</name>
    <name evidence="3" type="ORF">GGTG_10612</name>
</gene>
<evidence type="ECO:0000313" key="3">
    <source>
        <dbReference type="EMBL" id="EJT71353.1"/>
    </source>
</evidence>
<dbReference type="VEuPathDB" id="FungiDB:GGTG_10612"/>
<dbReference type="InterPro" id="IPR054289">
    <property type="entry name" value="DUF7025"/>
</dbReference>
<reference evidence="5" key="1">
    <citation type="submission" date="2010-07" db="EMBL/GenBank/DDBJ databases">
        <title>The genome sequence of Gaeumannomyces graminis var. tritici strain R3-111a-1.</title>
        <authorList>
            <consortium name="The Broad Institute Genome Sequencing Platform"/>
            <person name="Ma L.-J."/>
            <person name="Dead R."/>
            <person name="Young S."/>
            <person name="Zeng Q."/>
            <person name="Koehrsen M."/>
            <person name="Alvarado L."/>
            <person name="Berlin A."/>
            <person name="Chapman S.B."/>
            <person name="Chen Z."/>
            <person name="Freedman E."/>
            <person name="Gellesch M."/>
            <person name="Goldberg J."/>
            <person name="Griggs A."/>
            <person name="Gujja S."/>
            <person name="Heilman E.R."/>
            <person name="Heiman D."/>
            <person name="Hepburn T."/>
            <person name="Howarth C."/>
            <person name="Jen D."/>
            <person name="Larson L."/>
            <person name="Mehta T."/>
            <person name="Neiman D."/>
            <person name="Pearson M."/>
            <person name="Roberts A."/>
            <person name="Saif S."/>
            <person name="Shea T."/>
            <person name="Shenoy N."/>
            <person name="Sisk P."/>
            <person name="Stolte C."/>
            <person name="Sykes S."/>
            <person name="Walk T."/>
            <person name="White J."/>
            <person name="Yandava C."/>
            <person name="Haas B."/>
            <person name="Nusbaum C."/>
            <person name="Birren B."/>
        </authorList>
    </citation>
    <scope>NUCLEOTIDE SEQUENCE [LARGE SCALE GENOMIC DNA]</scope>
    <source>
        <strain evidence="5">R3-111a-1</strain>
    </source>
</reference>
<reference evidence="4" key="5">
    <citation type="submission" date="2018-04" db="UniProtKB">
        <authorList>
            <consortium name="EnsemblFungi"/>
        </authorList>
    </citation>
    <scope>IDENTIFICATION</scope>
    <source>
        <strain evidence="4">R3-111a-1</strain>
    </source>
</reference>
<feature type="compositionally biased region" description="Basic and acidic residues" evidence="1">
    <location>
        <begin position="408"/>
        <end position="423"/>
    </location>
</feature>
<feature type="region of interest" description="Disordered" evidence="1">
    <location>
        <begin position="1"/>
        <end position="154"/>
    </location>
</feature>
<evidence type="ECO:0000259" key="2">
    <source>
        <dbReference type="SMART" id="SM00382"/>
    </source>
</evidence>
<dbReference type="EnsemblFungi" id="EJT71353">
    <property type="protein sequence ID" value="EJT71353"/>
    <property type="gene ID" value="GGTG_10612"/>
</dbReference>
<dbReference type="InterPro" id="IPR003959">
    <property type="entry name" value="ATPase_AAA_core"/>
</dbReference>
<sequence>MVEQPNQHVGDESKVTGLLSVKESNKPASSDKDDDDQGALAPSFTSNRSGGTTDSRSTVKSIESTEATDTAPDDGKSSGTDADDTGSAQMGKAEQEQPADASKGPAVEQDGMVPQEGQTENSRKKPRKPRAERLREEQGSPSDTEGELESGDEDVYALSSTIGWASELQSKNLYEAFRMKLERRQKLLEKKGHKKKDNQGPALLKGLADYMRVLEKRIGKLETEHAKSGTEATKGGSGENRDGDGRASEGKDSKMDGSASDGRDSKRDADVDEDQVLTSFHDYQHEETLVFTELDRKGPFCDESESFISKNPHYVLRVLFKWNETYRNPKKHDSLFQPDPAQVDVLGIRINSRPIASFLERQMNFKVDCLSITQTSKPFRLLIRNAAAIQHQLDVLEAKYGQSFATPRPEEVKTTPDLERTESDGAAATTGQNVTPGSSVETSAKEPTAEVEEDAERREDAVELYDSKKALLHFRELMAFIDRYLGQKRRLYDDIQLGIPPRVTFEDVWMLFDFGDTILCPCRGNEEIWIGEDSHASIQRHVPQAYRVIASAGGVLRGRRFVPRAAESGDRAGREALKSTKAVATDPSEPQSQQFYIKQLLELIDEQQSGEKASDRFTSLLVSCYYIDFNGARLSAVPDIFKIRPFDGEMEVTSLNVFPMAYQRHLGTQDKAIDLHARGLKFLEWTRVTHLSYDGQTVGETQEEITSPVIIDFKLAFQELPDLVPSFGRSERIWDWTNPGGLMELPMSTCENPTTTCCLKDQYMELEKARSGKILPTLKTWLGELEVGGDKCQTKRLKDQLRDKDLHVLLPGVVHGFALHSRKWLQFDIGRLKEVEVAEGESGWDDLVLPATHRSMVQSMVETHTAGSRQGSSGPGASGSGSEGKYDIGLIQGKGKGCIILLHGVPGVGKTSTAECVAAYTRRPLFPITCGDIGYEPEKVEANLEKLFRLAHKWGCVMLIDEADVFLAERDKADVKRNGLVSVFLRVLEYYSGILFLTTNRVGAFDEAFRSRIHLSLYYPRLDERQTYEVWDMNIRRIEKLNRQREADGLQPVAYSRKRIHEWAQLNYKALRWNGRQIQNAFQTALALAEFEVRRRPLKKRQPKITVEHFRTIGDATIQFDNYLIETHMGADQSKAAKQKQIRSDQFGADGKPAKDREIQMPISHKPKPKRRAPRARGACSDDTESSQNETDSEEEEEHSSQESDSESDVKSRKKSKKTTKKKTTDSAKVKVEVEIGEKDKVKAAEKGSRRKKRTKKDQSSDEETEEEEESEEERASKKKRGTKKQVKKTKAKKRMSSDEEEDGNEDEVQSED</sequence>
<dbReference type="OrthoDB" id="10042665at2759"/>
<feature type="compositionally biased region" description="Acidic residues" evidence="1">
    <location>
        <begin position="1261"/>
        <end position="1273"/>
    </location>
</feature>
<feature type="compositionally biased region" description="Basic and acidic residues" evidence="1">
    <location>
        <begin position="1223"/>
        <end position="1248"/>
    </location>
</feature>
<name>J3PAT7_GAET3</name>
<reference evidence="3" key="3">
    <citation type="submission" date="2010-09" db="EMBL/GenBank/DDBJ databases">
        <title>Annotation of Gaeumannomyces graminis var. tritici R3-111a-1.</title>
        <authorList>
            <consortium name="The Broad Institute Genome Sequencing Platform"/>
            <person name="Ma L.-J."/>
            <person name="Dead R."/>
            <person name="Young S.K."/>
            <person name="Zeng Q."/>
            <person name="Gargeya S."/>
            <person name="Fitzgerald M."/>
            <person name="Haas B."/>
            <person name="Abouelleil A."/>
            <person name="Alvarado L."/>
            <person name="Arachchi H.M."/>
            <person name="Berlin A."/>
            <person name="Brown A."/>
            <person name="Chapman S.B."/>
            <person name="Chen Z."/>
            <person name="Dunbar C."/>
            <person name="Freedman E."/>
            <person name="Gearin G."/>
            <person name="Gellesch M."/>
            <person name="Goldberg J."/>
            <person name="Griggs A."/>
            <person name="Gujja S."/>
            <person name="Heiman D."/>
            <person name="Howarth C."/>
            <person name="Larson L."/>
            <person name="Lui A."/>
            <person name="MacDonald P.J.P."/>
            <person name="Mehta T."/>
            <person name="Montmayeur A."/>
            <person name="Murphy C."/>
            <person name="Neiman D."/>
            <person name="Pearson M."/>
            <person name="Priest M."/>
            <person name="Roberts A."/>
            <person name="Saif S."/>
            <person name="Shea T."/>
            <person name="Shenoy N."/>
            <person name="Sisk P."/>
            <person name="Stolte C."/>
            <person name="Sykes S."/>
            <person name="Yandava C."/>
            <person name="Wortman J."/>
            <person name="Nusbaum C."/>
            <person name="Birren B."/>
        </authorList>
    </citation>
    <scope>NUCLEOTIDE SEQUENCE</scope>
    <source>
        <strain evidence="3">R3-111a-1</strain>
    </source>
</reference>
<evidence type="ECO:0000313" key="5">
    <source>
        <dbReference type="Proteomes" id="UP000006039"/>
    </source>
</evidence>
<dbReference type="Pfam" id="PF22942">
    <property type="entry name" value="DUF7025"/>
    <property type="match status" value="1"/>
</dbReference>
<dbReference type="Pfam" id="PF23232">
    <property type="entry name" value="AAA_lid_13"/>
    <property type="match status" value="1"/>
</dbReference>
<feature type="compositionally biased region" description="Polar residues" evidence="1">
    <location>
        <begin position="429"/>
        <end position="442"/>
    </location>
</feature>
<dbReference type="HOGENOM" id="CLU_004471_2_3_1"/>
<feature type="compositionally biased region" description="Gly residues" evidence="1">
    <location>
        <begin position="873"/>
        <end position="882"/>
    </location>
</feature>
<dbReference type="EMBL" id="GL385400">
    <property type="protein sequence ID" value="EJT71353.1"/>
    <property type="molecule type" value="Genomic_DNA"/>
</dbReference>
<dbReference type="Proteomes" id="UP000006039">
    <property type="component" value="Unassembled WGS sequence"/>
</dbReference>
<feature type="compositionally biased region" description="Basic residues" evidence="1">
    <location>
        <begin position="1277"/>
        <end position="1295"/>
    </location>
</feature>
<dbReference type="GeneID" id="20351070"/>
<feature type="compositionally biased region" description="Basic residues" evidence="1">
    <location>
        <begin position="1212"/>
        <end position="1222"/>
    </location>
</feature>
<feature type="region of interest" description="Disordered" evidence="1">
    <location>
        <begin position="862"/>
        <end position="883"/>
    </location>
</feature>
<feature type="compositionally biased region" description="Low complexity" evidence="1">
    <location>
        <begin position="1176"/>
        <end position="1190"/>
    </location>
</feature>